<dbReference type="AlphaFoldDB" id="Q47F46"/>
<reference evidence="1" key="1">
    <citation type="submission" date="2005-08" db="EMBL/GenBank/DDBJ databases">
        <title>Complete sequence of Dechloromonas aromatica RCB.</title>
        <authorList>
            <person name="Salinero K.K."/>
            <person name="Copeland A."/>
            <person name="Lucas S."/>
            <person name="Lapidus A."/>
            <person name="Barry K."/>
            <person name="Detter J.C."/>
            <person name="Glavina T."/>
            <person name="Hammon N."/>
            <person name="Israni S."/>
            <person name="Pitluck S."/>
            <person name="Di Bartolo G."/>
            <person name="Trong S."/>
            <person name="Schmutz J."/>
            <person name="Larimer F."/>
            <person name="Land M."/>
            <person name="Ivanova N."/>
            <person name="Richardson P."/>
        </authorList>
    </citation>
    <scope>NUCLEOTIDE SEQUENCE</scope>
    <source>
        <strain evidence="1">RCB</strain>
    </source>
</reference>
<protein>
    <submittedName>
        <fullName evidence="1">Uncharacterized protein</fullName>
    </submittedName>
</protein>
<evidence type="ECO:0000313" key="1">
    <source>
        <dbReference type="EMBL" id="AAZ46535.1"/>
    </source>
</evidence>
<name>Q47F46_DECAR</name>
<proteinExistence type="predicted"/>
<dbReference type="KEGG" id="dar:Daro_1788"/>
<gene>
    <name evidence="1" type="ordered locus">Daro_1788</name>
</gene>
<accession>Q47F46</accession>
<sequence>MEGVGISMSHHPNPEGLSVHEVMNSVRVIAEVLGGDWVMKKIKQEKKLIEQFRLASKNRKHAYLYKPEPHPLIAWALEFEQWQNASRESGRFELKESVLKLAILGQSLDRSRYQSGFEKLVGRLKQKESFFSAAFEVEVASSYCNKGHSVRFVEEGTERTPDLRVTACDGSYFWVECKSRDRLTERDATIEALWKDLEASLVREIGPQRKNVAIIVKSLQDPKRCEIDGLRIFLLSSLQAGGIGKVDPASGATELVPDPTKNYLVAVQPLLASDSEIEGDGLQFQSSEKFDRFLMHAEMRVDENKICLIKNPFVIGFSNSQPSDKVSGIIHGFNSAVGQLPKEGPGVVWIRVPDNSWNDDFDASIAKAESMLKSELQGEMNRRVNAVFLMTRIVHQVQNGSENGLAYRPVLLAVQHTNPRRTVVD</sequence>
<dbReference type="STRING" id="159087.Daro_1788"/>
<organism evidence="1">
    <name type="scientific">Dechloromonas aromatica (strain RCB)</name>
    <dbReference type="NCBI Taxonomy" id="159087"/>
    <lineage>
        <taxon>Bacteria</taxon>
        <taxon>Pseudomonadati</taxon>
        <taxon>Pseudomonadota</taxon>
        <taxon>Betaproteobacteria</taxon>
        <taxon>Rhodocyclales</taxon>
        <taxon>Azonexaceae</taxon>
        <taxon>Dechloromonas</taxon>
    </lineage>
</organism>
<dbReference type="HOGENOM" id="CLU_663312_0_0_4"/>
<dbReference type="EMBL" id="CP000089">
    <property type="protein sequence ID" value="AAZ46535.1"/>
    <property type="molecule type" value="Genomic_DNA"/>
</dbReference>